<dbReference type="SUPFAM" id="SSF52058">
    <property type="entry name" value="L domain-like"/>
    <property type="match status" value="1"/>
</dbReference>
<dbReference type="PROSITE" id="PS50297">
    <property type="entry name" value="ANK_REP_REGION"/>
    <property type="match status" value="4"/>
</dbReference>
<dbReference type="RefSeq" id="XP_019646103.1">
    <property type="nucleotide sequence ID" value="XM_019790544.1"/>
</dbReference>
<feature type="repeat" description="ANK" evidence="3">
    <location>
        <begin position="102"/>
        <end position="134"/>
    </location>
</feature>
<dbReference type="SMART" id="SM00369">
    <property type="entry name" value="LRR_TYP"/>
    <property type="match status" value="6"/>
</dbReference>
<feature type="domain" description="Death" evidence="5">
    <location>
        <begin position="516"/>
        <end position="571"/>
    </location>
</feature>
<accession>A0A6P5A912</accession>
<proteinExistence type="predicted"/>
<dbReference type="Pfam" id="PF13365">
    <property type="entry name" value="Trypsin_2"/>
    <property type="match status" value="1"/>
</dbReference>
<dbReference type="SUPFAM" id="SSF47986">
    <property type="entry name" value="DEATH domain"/>
    <property type="match status" value="1"/>
</dbReference>
<dbReference type="Gene3D" id="1.25.40.20">
    <property type="entry name" value="Ankyrin repeat-containing domain"/>
    <property type="match status" value="2"/>
</dbReference>
<dbReference type="InterPro" id="IPR009003">
    <property type="entry name" value="Peptidase_S1_PA"/>
</dbReference>
<dbReference type="PROSITE" id="PS51450">
    <property type="entry name" value="LRR"/>
    <property type="match status" value="2"/>
</dbReference>
<dbReference type="Gene3D" id="3.40.50.300">
    <property type="entry name" value="P-loop containing nucleotide triphosphate hydrolases"/>
    <property type="match status" value="1"/>
</dbReference>
<keyword evidence="6" id="KW-1185">Reference proteome</keyword>
<dbReference type="Gene3D" id="1.10.533.10">
    <property type="entry name" value="Death Domain, Fas"/>
    <property type="match status" value="2"/>
</dbReference>
<dbReference type="SUPFAM" id="SSF52540">
    <property type="entry name" value="P-loop containing nucleoside triphosphate hydrolases"/>
    <property type="match status" value="1"/>
</dbReference>
<dbReference type="InterPro" id="IPR011029">
    <property type="entry name" value="DEATH-like_dom_sf"/>
</dbReference>
<dbReference type="SMART" id="SM00005">
    <property type="entry name" value="DEATH"/>
    <property type="match status" value="1"/>
</dbReference>
<keyword evidence="1" id="KW-0433">Leucine-rich repeat</keyword>
<evidence type="ECO:0000256" key="4">
    <source>
        <dbReference type="SAM" id="MobiDB-lite"/>
    </source>
</evidence>
<feature type="compositionally biased region" description="Basic and acidic residues" evidence="4">
    <location>
        <begin position="835"/>
        <end position="853"/>
    </location>
</feature>
<dbReference type="Proteomes" id="UP000515135">
    <property type="component" value="Unplaced"/>
</dbReference>
<organism evidence="6 7">
    <name type="scientific">Branchiostoma belcheri</name>
    <name type="common">Amphioxus</name>
    <dbReference type="NCBI Taxonomy" id="7741"/>
    <lineage>
        <taxon>Eukaryota</taxon>
        <taxon>Metazoa</taxon>
        <taxon>Chordata</taxon>
        <taxon>Cephalochordata</taxon>
        <taxon>Leptocardii</taxon>
        <taxon>Amphioxiformes</taxon>
        <taxon>Branchiostomatidae</taxon>
        <taxon>Branchiostoma</taxon>
    </lineage>
</organism>
<dbReference type="GeneID" id="109486668"/>
<feature type="domain" description="Death" evidence="5">
    <location>
        <begin position="1440"/>
        <end position="1512"/>
    </location>
</feature>
<feature type="repeat" description="ANK" evidence="3">
    <location>
        <begin position="36"/>
        <end position="68"/>
    </location>
</feature>
<dbReference type="Gene3D" id="1.10.10.10">
    <property type="entry name" value="Winged helix-like DNA-binding domain superfamily/Winged helix DNA-binding domain"/>
    <property type="match status" value="1"/>
</dbReference>
<dbReference type="SMART" id="SM00364">
    <property type="entry name" value="LRR_BAC"/>
    <property type="match status" value="6"/>
</dbReference>
<dbReference type="GO" id="GO:0009966">
    <property type="term" value="P:regulation of signal transduction"/>
    <property type="evidence" value="ECO:0007669"/>
    <property type="project" value="UniProtKB-ARBA"/>
</dbReference>
<keyword evidence="2" id="KW-0677">Repeat</keyword>
<evidence type="ECO:0000259" key="5">
    <source>
        <dbReference type="PROSITE" id="PS50017"/>
    </source>
</evidence>
<dbReference type="InterPro" id="IPR001611">
    <property type="entry name" value="Leu-rich_rpt"/>
</dbReference>
<dbReference type="SMART" id="SM00248">
    <property type="entry name" value="ANK"/>
    <property type="match status" value="5"/>
</dbReference>
<dbReference type="CDD" id="cd01670">
    <property type="entry name" value="Death"/>
    <property type="match status" value="1"/>
</dbReference>
<gene>
    <name evidence="7 8" type="primary">LOC109486668</name>
</gene>
<feature type="compositionally biased region" description="Basic and acidic residues" evidence="4">
    <location>
        <begin position="791"/>
        <end position="823"/>
    </location>
</feature>
<dbReference type="Gene3D" id="2.40.10.120">
    <property type="match status" value="1"/>
</dbReference>
<dbReference type="GO" id="GO:0007165">
    <property type="term" value="P:signal transduction"/>
    <property type="evidence" value="ECO:0007669"/>
    <property type="project" value="InterPro"/>
</dbReference>
<dbReference type="InterPro" id="IPR032171">
    <property type="entry name" value="COR-A"/>
</dbReference>
<dbReference type="Pfam" id="PF13855">
    <property type="entry name" value="LRR_8"/>
    <property type="match status" value="1"/>
</dbReference>
<dbReference type="Gene3D" id="3.80.10.10">
    <property type="entry name" value="Ribonuclease Inhibitor"/>
    <property type="match status" value="2"/>
</dbReference>
<dbReference type="InterPro" id="IPR027417">
    <property type="entry name" value="P-loop_NTPase"/>
</dbReference>
<dbReference type="RefSeq" id="XP_019646104.1">
    <property type="nucleotide sequence ID" value="XM_019790545.1"/>
</dbReference>
<dbReference type="InterPro" id="IPR000488">
    <property type="entry name" value="Death_dom"/>
</dbReference>
<feature type="compositionally biased region" description="Low complexity" evidence="4">
    <location>
        <begin position="588"/>
        <end position="599"/>
    </location>
</feature>
<dbReference type="OrthoDB" id="10050081at2759"/>
<dbReference type="PANTHER" id="PTHR14389">
    <property type="entry name" value="SI:CH1073-475A24.1"/>
    <property type="match status" value="1"/>
</dbReference>
<dbReference type="InterPro" id="IPR036770">
    <property type="entry name" value="Ankyrin_rpt-contain_sf"/>
</dbReference>
<evidence type="ECO:0000313" key="7">
    <source>
        <dbReference type="RefSeq" id="XP_019646103.1"/>
    </source>
</evidence>
<evidence type="ECO:0000313" key="6">
    <source>
        <dbReference type="Proteomes" id="UP000515135"/>
    </source>
</evidence>
<dbReference type="Pfam" id="PF16095">
    <property type="entry name" value="COR-A"/>
    <property type="match status" value="1"/>
</dbReference>
<dbReference type="Pfam" id="PF12796">
    <property type="entry name" value="Ank_2"/>
    <property type="match status" value="2"/>
</dbReference>
<feature type="repeat" description="ANK" evidence="3">
    <location>
        <begin position="135"/>
        <end position="167"/>
    </location>
</feature>
<sequence length="1809" mass="203283">MDEKEKELIAVAGRGDEDRVKQLLAEGVNVNAANNNKWSALHHASEHGHTGTVQALLTAGARVNARTVKGNSALHSASMNGYTGTVQALLTAGATVDARTVNKWTALYYAANYGHAETVQALLTAGARVDARTSMNETPLHHAAKRGHPKCVSVLLRAGANTVIRNNDKKTAEELAVQEDVQQVFQVFKALQPEVVNGLLTINLYSRGLTSVPAEVFEVRDVECLILADNRLKSIPEEIGQLQKLQRLELNNNLLTQLPQAITTLPNLQNIDLSHNKLETLPDGFSRLKLQHLNIQNNVFEEIPEEVCSLLQLRYLGLGGNPLKGLPDKISQLIELLRLDINDCQFDEFPRQVLQLEGLETLLMGNWAGKGKPSLVPEDIGRLKNLKDLRMENSGLESLPDGVGELSELLELDIAGNIFKSVPEQVMNLSNIRELNLSRNRISRLPLNLGRMTQIMNMYIGDNPLTYPPPDVCEKGTAVIMDSLRRELKKREDKELRKLFSRFSQNVTETHEVEDLAGALGLSTDEASKTQTPRSQANKVLLKWMETDSEASMDKLQQELSDFGMDQLAQEAGRVKAQPVKRQLADTSGGPPAKHPAAGGSSGEGHREEQQTKEKIRHLAEQAMLTQQQTKEISRQAEQAMLTQQQTKEMIRQLQAKQKLVQMQHHSETQEAMSTLTKNLPEEQKLRGQVGFPRASVPTEVEMGGPEMMALYEQACKDGTTDYYHIRLILTGKHGNGKSSLQNSLLQLEFNRNEESTDGIVITPCLMTGKEQWKMTKGMKDHQFAHAVGTEMKKIQEKKKKEPKVPKRTKEEKKTTRAPEVKPDQATSTDQADEPLDKKPPREHSARTQEMAERTTSLSEDYALATQFARGKDDLSSIVGSKEQPAMSIWDFAGHDVYYSSHHVFYSHYAIFILTLNLTKALSDPLEPWSGSCAEALQLRTEADVADYHLEAIRAHTRPNKSAGDLEENQGRGPPVIVVGTHKDQVNKGEIEDFFTKFRDHLRGKAIGKDVYDRYFAIDNTKRDLEDRELSDLRDAIFKVAQEQNHMGRRIPISWLELKSKLMEMEKQGRKYCSLQDVIAATDHSRVPEGFTPEENTVIILRFFHLCGDILFFNTPELRNFVILDPQWFVDVQKTIITIPKFRGLKVKHKWEQLEATGVLEDSLIMDVWKKKQEELKCDLIAHKDELLKMMEQFDLVLQCSPDEAAASSSSSESTTYFVPSLLTTVKERERLYPSGTKCSKPIFVVFDEKFFPVGVYHRLVIASMRRYNKRKPLAYARCARFITSNLKQTFIITKKDHYLKVELLSSEKEGCACFSHGPDIRKGLDEDLREIINKWIPGIRYKWCLQCCCANHKDKELDASSFIPITSVTEWFMDGEVACETFAPATTTIQDIGLAQWFRNLHAGQSSRTMQQETTASVATDVLSVAEFFPAVVDMKPPWEDLGRKLGLSDDDIEQIRQRQQDHTSSSSSHCLAVLEKWLHLSGTNASVDGLKRALVTAGQGSIAEKINTMKRMMSKQLLELQSQVTSIVRANFPNLDFVQAASRDADKERVQLNRKTLREELFSSSFNYSLSSFVYDVIQDRKRSVCRIDWAGGSLGTGFLLSKRKILTCFHVYKDMDAASGRFTDLSLFTATFFVSPTEEYKVRFPSTTLKCSSDESGLDYAILSLAVDDEIAGIIDSLPYLGCYISDSVDQRNMVVLVGHPFGGSKLVDFCPIAGLDQRHIIHVKFGNPEFPLEDPRKPTYHTGIMFHGSSGSPGFDTYGNVALMHTRGFFPDRGRQSIIERGVLLSAIRDDARQKLAPEVFSEIF</sequence>
<protein>
    <submittedName>
        <fullName evidence="7">Uncharacterized protein LOC109486668 isoform X1</fullName>
    </submittedName>
    <submittedName>
        <fullName evidence="8">Uncharacterized protein LOC109486668 isoform X2</fullName>
    </submittedName>
</protein>
<keyword evidence="3" id="KW-0040">ANK repeat</keyword>
<feature type="region of interest" description="Disordered" evidence="4">
    <location>
        <begin position="572"/>
        <end position="615"/>
    </location>
</feature>
<dbReference type="Pfam" id="PF00531">
    <property type="entry name" value="Death"/>
    <property type="match status" value="1"/>
</dbReference>
<feature type="repeat" description="ANK" evidence="3">
    <location>
        <begin position="69"/>
        <end position="101"/>
    </location>
</feature>
<dbReference type="PANTHER" id="PTHR14389:SF3">
    <property type="entry name" value="PROTEIN FAM111A-LIKE"/>
    <property type="match status" value="1"/>
</dbReference>
<name>A0A6P5A912_BRABE</name>
<dbReference type="PROSITE" id="PS50017">
    <property type="entry name" value="DEATH_DOMAIN"/>
    <property type="match status" value="2"/>
</dbReference>
<feature type="region of interest" description="Disordered" evidence="4">
    <location>
        <begin position="791"/>
        <end position="857"/>
    </location>
</feature>
<reference evidence="7 8" key="1">
    <citation type="submission" date="2025-04" db="UniProtKB">
        <authorList>
            <consortium name="RefSeq"/>
        </authorList>
    </citation>
    <scope>IDENTIFICATION</scope>
    <source>
        <tissue evidence="7 8">Gonad</tissue>
    </source>
</reference>
<dbReference type="KEGG" id="bbel:109486668"/>
<evidence type="ECO:0000256" key="2">
    <source>
        <dbReference type="ARBA" id="ARBA00022737"/>
    </source>
</evidence>
<evidence type="ECO:0000256" key="3">
    <source>
        <dbReference type="PROSITE-ProRule" id="PRU00023"/>
    </source>
</evidence>
<dbReference type="SUPFAM" id="SSF48403">
    <property type="entry name" value="Ankyrin repeat"/>
    <property type="match status" value="1"/>
</dbReference>
<dbReference type="PROSITE" id="PS50088">
    <property type="entry name" value="ANK_REPEAT"/>
    <property type="match status" value="4"/>
</dbReference>
<dbReference type="InterPro" id="IPR036388">
    <property type="entry name" value="WH-like_DNA-bd_sf"/>
</dbReference>
<dbReference type="SUPFAM" id="SSF50494">
    <property type="entry name" value="Trypsin-like serine proteases"/>
    <property type="match status" value="1"/>
</dbReference>
<dbReference type="InterPro" id="IPR002110">
    <property type="entry name" value="Ankyrin_rpt"/>
</dbReference>
<dbReference type="InterPro" id="IPR003591">
    <property type="entry name" value="Leu-rich_rpt_typical-subtyp"/>
</dbReference>
<evidence type="ECO:0000313" key="8">
    <source>
        <dbReference type="RefSeq" id="XP_019646104.1"/>
    </source>
</evidence>
<evidence type="ECO:0000256" key="1">
    <source>
        <dbReference type="ARBA" id="ARBA00022614"/>
    </source>
</evidence>
<dbReference type="InterPro" id="IPR032675">
    <property type="entry name" value="LRR_dom_sf"/>
</dbReference>
<feature type="compositionally biased region" description="Basic and acidic residues" evidence="4">
    <location>
        <begin position="604"/>
        <end position="615"/>
    </location>
</feature>